<sequence length="591" mass="64962">MKKRLVLGLLAVLALVVPTTAASASPTSAPSRPLPVVQQLAATVPVYAPERGIKMGIHGLFERPVRDTGRTAKVYVPQDAVLGAYMVVTTVPQGQQTVQWLVDSGWMALADRDKFVVYILEPGAPGSWGTAAEEQSYVQTAYDDISVNGPNGRGTWYLPPESYYVVGYGAAGTALQKTVMKDPTLVAAAAFVNASDIGSDYLAQMQTTYYATPDWNGQRVASSSVPLPVWTISDHSSAQTAGVVDYWKHANQTVSKAVGFHGGQIFRQQKGTLDYYVADESTAVAVLEKRNLREDARLNRQIYESFLSDYTRYGGAVGGNTLGTRPDYRALGVEYRTMELDGRLREFLVYVPHKARVAAARGEKSPVVFSLHGSGMTMYSMFDFSRWWEVADDEGFILVVPTGLNTENRTGWALGPKSVDMTYMQRLLDTVKQDYAVDTSRIYLGGQSMGSMMSNAIARDLTLSKNFTALGTTSGVTTSNDYSGEVLPNFMLFGEFDFWPYDPATSTVGGWATYWINRNKALGTPTTPASLERDGRYVMRKWNNAEGVNVVRYGVTLGRGHSIIPSEMRTLWDWYALWQKDASGNNVYVGP</sequence>
<proteinExistence type="predicted"/>
<dbReference type="Gene3D" id="3.40.50.1820">
    <property type="entry name" value="alpha/beta hydrolase"/>
    <property type="match status" value="1"/>
</dbReference>
<evidence type="ECO:0000256" key="3">
    <source>
        <dbReference type="ARBA" id="ARBA00022651"/>
    </source>
</evidence>
<dbReference type="AlphaFoldDB" id="A0A543PQJ5"/>
<dbReference type="PANTHER" id="PTHR38050">
    <property type="match status" value="1"/>
</dbReference>
<keyword evidence="4 8" id="KW-0732">Signal</keyword>
<keyword evidence="6" id="KW-0119">Carbohydrate metabolism</keyword>
<dbReference type="InterPro" id="IPR043595">
    <property type="entry name" value="FaeB/C/D"/>
</dbReference>
<evidence type="ECO:0000256" key="7">
    <source>
        <dbReference type="ARBA" id="ARBA00023326"/>
    </source>
</evidence>
<dbReference type="RefSeq" id="WP_141823146.1">
    <property type="nucleotide sequence ID" value="NZ_BAAAQC010000012.1"/>
</dbReference>
<evidence type="ECO:0000256" key="4">
    <source>
        <dbReference type="ARBA" id="ARBA00022729"/>
    </source>
</evidence>
<reference evidence="9 10" key="1">
    <citation type="submission" date="2019-06" db="EMBL/GenBank/DDBJ databases">
        <title>Sequencing the genomes of 1000 actinobacteria strains.</title>
        <authorList>
            <person name="Klenk H.-P."/>
        </authorList>
    </citation>
    <scope>NUCLEOTIDE SEQUENCE [LARGE SCALE GENOMIC DNA]</scope>
    <source>
        <strain evidence="9 10">DSM 21776</strain>
    </source>
</reference>
<dbReference type="OrthoDB" id="9764953at2"/>
<evidence type="ECO:0000256" key="8">
    <source>
        <dbReference type="SAM" id="SignalP"/>
    </source>
</evidence>
<evidence type="ECO:0000256" key="6">
    <source>
        <dbReference type="ARBA" id="ARBA00023277"/>
    </source>
</evidence>
<dbReference type="EMBL" id="VFQF01000002">
    <property type="protein sequence ID" value="TQN46334.1"/>
    <property type="molecule type" value="Genomic_DNA"/>
</dbReference>
<feature type="signal peptide" evidence="8">
    <location>
        <begin position="1"/>
        <end position="24"/>
    </location>
</feature>
<evidence type="ECO:0000256" key="1">
    <source>
        <dbReference type="ARBA" id="ARBA00004613"/>
    </source>
</evidence>
<organism evidence="9 10">
    <name type="scientific">Humibacillus xanthopallidus</name>
    <dbReference type="NCBI Taxonomy" id="412689"/>
    <lineage>
        <taxon>Bacteria</taxon>
        <taxon>Bacillati</taxon>
        <taxon>Actinomycetota</taxon>
        <taxon>Actinomycetes</taxon>
        <taxon>Micrococcales</taxon>
        <taxon>Intrasporangiaceae</taxon>
        <taxon>Humibacillus</taxon>
    </lineage>
</organism>
<dbReference type="GO" id="GO:0030600">
    <property type="term" value="F:feruloyl esterase activity"/>
    <property type="evidence" value="ECO:0007669"/>
    <property type="project" value="InterPro"/>
</dbReference>
<name>A0A543PQJ5_9MICO</name>
<protein>
    <submittedName>
        <fullName evidence="9">Putative esterase</fullName>
    </submittedName>
</protein>
<comment type="subcellular location">
    <subcellularLocation>
        <location evidence="1">Secreted</location>
    </subcellularLocation>
</comment>
<dbReference type="SUPFAM" id="SSF53474">
    <property type="entry name" value="alpha/beta-Hydrolases"/>
    <property type="match status" value="1"/>
</dbReference>
<evidence type="ECO:0000256" key="5">
    <source>
        <dbReference type="ARBA" id="ARBA00022801"/>
    </source>
</evidence>
<evidence type="ECO:0000313" key="9">
    <source>
        <dbReference type="EMBL" id="TQN46334.1"/>
    </source>
</evidence>
<keyword evidence="7" id="KW-0624">Polysaccharide degradation</keyword>
<dbReference type="PANTHER" id="PTHR38050:SF2">
    <property type="entry name" value="FERULOYL ESTERASE C-RELATED"/>
    <property type="match status" value="1"/>
</dbReference>
<keyword evidence="2" id="KW-0964">Secreted</keyword>
<dbReference type="InterPro" id="IPR029058">
    <property type="entry name" value="AB_hydrolase_fold"/>
</dbReference>
<dbReference type="GO" id="GO:0045493">
    <property type="term" value="P:xylan catabolic process"/>
    <property type="evidence" value="ECO:0007669"/>
    <property type="project" value="UniProtKB-KW"/>
</dbReference>
<keyword evidence="5" id="KW-0378">Hydrolase</keyword>
<feature type="chain" id="PRO_5022238586" evidence="8">
    <location>
        <begin position="25"/>
        <end position="591"/>
    </location>
</feature>
<gene>
    <name evidence="9" type="ORF">FHX52_3054</name>
</gene>
<evidence type="ECO:0000313" key="10">
    <source>
        <dbReference type="Proteomes" id="UP000320085"/>
    </source>
</evidence>
<accession>A0A543PQJ5</accession>
<dbReference type="Proteomes" id="UP000320085">
    <property type="component" value="Unassembled WGS sequence"/>
</dbReference>
<dbReference type="GO" id="GO:0005576">
    <property type="term" value="C:extracellular region"/>
    <property type="evidence" value="ECO:0007669"/>
    <property type="project" value="UniProtKB-SubCell"/>
</dbReference>
<keyword evidence="3" id="KW-0858">Xylan degradation</keyword>
<evidence type="ECO:0000256" key="2">
    <source>
        <dbReference type="ARBA" id="ARBA00022525"/>
    </source>
</evidence>
<comment type="caution">
    <text evidence="9">The sequence shown here is derived from an EMBL/GenBank/DDBJ whole genome shotgun (WGS) entry which is preliminary data.</text>
</comment>